<dbReference type="EMBL" id="MFSP01000192">
    <property type="protein sequence ID" value="OGI61560.1"/>
    <property type="molecule type" value="Genomic_DNA"/>
</dbReference>
<evidence type="ECO:0000313" key="1">
    <source>
        <dbReference type="EMBL" id="OGI61560.1"/>
    </source>
</evidence>
<dbReference type="AlphaFoldDB" id="A0A1F6UVV3"/>
<evidence type="ECO:0000313" key="2">
    <source>
        <dbReference type="Proteomes" id="UP000179076"/>
    </source>
</evidence>
<comment type="caution">
    <text evidence="1">The sequence shown here is derived from an EMBL/GenBank/DDBJ whole genome shotgun (WGS) entry which is preliminary data.</text>
</comment>
<sequence>MARAEQRLTLAKAGGGNQLGLGYELEVQAPEESVFEQPDMEAALKLITDGEGGKLLPYLPDLLTRLLPLIELCDQQLELDLMLTINSLKERLEPVK</sequence>
<gene>
    <name evidence="1" type="ORF">A2W18_00780</name>
</gene>
<name>A0A1F6UVV3_9PROT</name>
<proteinExistence type="predicted"/>
<protein>
    <submittedName>
        <fullName evidence="1">Uncharacterized protein</fullName>
    </submittedName>
</protein>
<dbReference type="Proteomes" id="UP000179076">
    <property type="component" value="Unassembled WGS sequence"/>
</dbReference>
<organism evidence="1 2">
    <name type="scientific">Candidatus Muproteobacteria bacterium RBG_16_60_9</name>
    <dbReference type="NCBI Taxonomy" id="1817755"/>
    <lineage>
        <taxon>Bacteria</taxon>
        <taxon>Pseudomonadati</taxon>
        <taxon>Pseudomonadota</taxon>
        <taxon>Candidatus Muproteobacteria</taxon>
    </lineage>
</organism>
<accession>A0A1F6UVV3</accession>
<reference evidence="1 2" key="1">
    <citation type="journal article" date="2016" name="Nat. Commun.">
        <title>Thousands of microbial genomes shed light on interconnected biogeochemical processes in an aquifer system.</title>
        <authorList>
            <person name="Anantharaman K."/>
            <person name="Brown C.T."/>
            <person name="Hug L.A."/>
            <person name="Sharon I."/>
            <person name="Castelle C.J."/>
            <person name="Probst A.J."/>
            <person name="Thomas B.C."/>
            <person name="Singh A."/>
            <person name="Wilkins M.J."/>
            <person name="Karaoz U."/>
            <person name="Brodie E.L."/>
            <person name="Williams K.H."/>
            <person name="Hubbard S.S."/>
            <person name="Banfield J.F."/>
        </authorList>
    </citation>
    <scope>NUCLEOTIDE SEQUENCE [LARGE SCALE GENOMIC DNA]</scope>
</reference>